<name>A0A224XT06_9HEMI</name>
<sequence length="78" mass="8352">MVILLTFMAVFLVCTVPAAKSTTNFSFIISSPRTPSAPQFTSTIQTCRSCLLAIRCGSPVIPFKDSPAFLRRGTPGIA</sequence>
<keyword evidence="1" id="KW-0732">Signal</keyword>
<feature type="signal peptide" evidence="1">
    <location>
        <begin position="1"/>
        <end position="21"/>
    </location>
</feature>
<proteinExistence type="predicted"/>
<dbReference type="EMBL" id="GFTR01000741">
    <property type="protein sequence ID" value="JAW15685.1"/>
    <property type="molecule type" value="Transcribed_RNA"/>
</dbReference>
<evidence type="ECO:0000256" key="1">
    <source>
        <dbReference type="SAM" id="SignalP"/>
    </source>
</evidence>
<protein>
    <submittedName>
        <fullName evidence="2">Putative secreted protein</fullName>
    </submittedName>
</protein>
<reference evidence="2" key="1">
    <citation type="journal article" date="2018" name="PLoS Negl. Trop. Dis.">
        <title>An insight into the salivary gland and fat body transcriptome of Panstrongylus lignarius (Hemiptera: Heteroptera), the main vector of Chagas disease in Peru.</title>
        <authorList>
            <person name="Nevoa J.C."/>
            <person name="Mendes M.T."/>
            <person name="da Silva M.V."/>
            <person name="Soares S.C."/>
            <person name="Oliveira C.J.F."/>
            <person name="Ribeiro J.M.C."/>
        </authorList>
    </citation>
    <scope>NUCLEOTIDE SEQUENCE</scope>
</reference>
<accession>A0A224XT06</accession>
<dbReference type="AlphaFoldDB" id="A0A224XT06"/>
<evidence type="ECO:0000313" key="2">
    <source>
        <dbReference type="EMBL" id="JAW15685.1"/>
    </source>
</evidence>
<organism evidence="2">
    <name type="scientific">Panstrongylus lignarius</name>
    <dbReference type="NCBI Taxonomy" id="156445"/>
    <lineage>
        <taxon>Eukaryota</taxon>
        <taxon>Metazoa</taxon>
        <taxon>Ecdysozoa</taxon>
        <taxon>Arthropoda</taxon>
        <taxon>Hexapoda</taxon>
        <taxon>Insecta</taxon>
        <taxon>Pterygota</taxon>
        <taxon>Neoptera</taxon>
        <taxon>Paraneoptera</taxon>
        <taxon>Hemiptera</taxon>
        <taxon>Heteroptera</taxon>
        <taxon>Panheteroptera</taxon>
        <taxon>Cimicomorpha</taxon>
        <taxon>Reduviidae</taxon>
        <taxon>Triatominae</taxon>
        <taxon>Panstrongylus</taxon>
    </lineage>
</organism>
<feature type="chain" id="PRO_5012917373" evidence="1">
    <location>
        <begin position="22"/>
        <end position="78"/>
    </location>
</feature>